<name>A0A918GGP7_9PSEU</name>
<feature type="domain" description="Solute-binding protein family 3/N-terminal" evidence="2">
    <location>
        <begin position="30"/>
        <end position="218"/>
    </location>
</feature>
<comment type="caution">
    <text evidence="3">The sequence shown here is derived from an EMBL/GenBank/DDBJ whole genome shotgun (WGS) entry which is preliminary data.</text>
</comment>
<reference evidence="3" key="1">
    <citation type="journal article" date="2014" name="Int. J. Syst. Evol. Microbiol.">
        <title>Complete genome sequence of Corynebacterium casei LMG S-19264T (=DSM 44701T), isolated from a smear-ripened cheese.</title>
        <authorList>
            <consortium name="US DOE Joint Genome Institute (JGI-PGF)"/>
            <person name="Walter F."/>
            <person name="Albersmeier A."/>
            <person name="Kalinowski J."/>
            <person name="Ruckert C."/>
        </authorList>
    </citation>
    <scope>NUCLEOTIDE SEQUENCE</scope>
    <source>
        <strain evidence="3">JCM 3276</strain>
    </source>
</reference>
<evidence type="ECO:0000313" key="4">
    <source>
        <dbReference type="Proteomes" id="UP000660680"/>
    </source>
</evidence>
<dbReference type="InterPro" id="IPR001638">
    <property type="entry name" value="Solute-binding_3/MltF_N"/>
</dbReference>
<protein>
    <recommendedName>
        <fullName evidence="2">Solute-binding protein family 3/N-terminal domain-containing protein</fullName>
    </recommendedName>
</protein>
<proteinExistence type="predicted"/>
<dbReference type="Proteomes" id="UP000660680">
    <property type="component" value="Unassembled WGS sequence"/>
</dbReference>
<dbReference type="EMBL" id="BMRB01000002">
    <property type="protein sequence ID" value="GGS36550.1"/>
    <property type="molecule type" value="Genomic_DNA"/>
</dbReference>
<organism evidence="3 4">
    <name type="scientific">Actinokineospora fastidiosa</name>
    <dbReference type="NCBI Taxonomy" id="1816"/>
    <lineage>
        <taxon>Bacteria</taxon>
        <taxon>Bacillati</taxon>
        <taxon>Actinomycetota</taxon>
        <taxon>Actinomycetes</taxon>
        <taxon>Pseudonocardiales</taxon>
        <taxon>Pseudonocardiaceae</taxon>
        <taxon>Actinokineospora</taxon>
    </lineage>
</organism>
<accession>A0A918GGP7</accession>
<reference evidence="3" key="2">
    <citation type="submission" date="2020-09" db="EMBL/GenBank/DDBJ databases">
        <authorList>
            <person name="Sun Q."/>
            <person name="Ohkuma M."/>
        </authorList>
    </citation>
    <scope>NUCLEOTIDE SEQUENCE</scope>
    <source>
        <strain evidence="3">JCM 3276</strain>
    </source>
</reference>
<keyword evidence="4" id="KW-1185">Reference proteome</keyword>
<dbReference type="Pfam" id="PF00497">
    <property type="entry name" value="SBP_bac_3"/>
    <property type="match status" value="1"/>
</dbReference>
<evidence type="ECO:0000256" key="1">
    <source>
        <dbReference type="ARBA" id="ARBA00022729"/>
    </source>
</evidence>
<evidence type="ECO:0000313" key="3">
    <source>
        <dbReference type="EMBL" id="GGS36550.1"/>
    </source>
</evidence>
<gene>
    <name evidence="3" type="ORF">GCM10010171_34180</name>
</gene>
<dbReference type="SUPFAM" id="SSF53850">
    <property type="entry name" value="Periplasmic binding protein-like II"/>
    <property type="match status" value="1"/>
</dbReference>
<evidence type="ECO:0000259" key="2">
    <source>
        <dbReference type="SMART" id="SM00062"/>
    </source>
</evidence>
<dbReference type="SMART" id="SM00062">
    <property type="entry name" value="PBPb"/>
    <property type="match status" value="1"/>
</dbReference>
<dbReference type="Gene3D" id="3.40.190.10">
    <property type="entry name" value="Periplasmic binding protein-like II"/>
    <property type="match status" value="1"/>
</dbReference>
<sequence length="229" mass="23804">MIVAVAVLLAAGCQWPRDAEGTLDRVRGGVLRVGVVEDPPWTVVDDRGAVGGAEAALVERLAAELGARVEWTEGPESTLIGALSHQALDLVIGGMTRSSPWTKEVALTVPYFTSKRVVAVPLAADSSLEGVPVAVEAGTPEVTFLAEEGAVPVVVDEVPAGVPAVVPDWAVDPACQRAVLELGSTDHSFAMALGENAFLVRVEEFLLALPPEEIRGLLVQARGGTGCGR</sequence>
<dbReference type="RefSeq" id="WP_189211360.1">
    <property type="nucleotide sequence ID" value="NZ_BMRB01000002.1"/>
</dbReference>
<keyword evidence="1" id="KW-0732">Signal</keyword>
<dbReference type="AlphaFoldDB" id="A0A918GGP7"/>
<dbReference type="PANTHER" id="PTHR35936">
    <property type="entry name" value="MEMBRANE-BOUND LYTIC MUREIN TRANSGLYCOSYLASE F"/>
    <property type="match status" value="1"/>
</dbReference>